<dbReference type="InterPro" id="IPR012938">
    <property type="entry name" value="Glc/Sorbosone_DH"/>
</dbReference>
<protein>
    <submittedName>
        <fullName evidence="4">Glucose dehydrogenase</fullName>
    </submittedName>
</protein>
<reference evidence="4" key="2">
    <citation type="submission" date="2020-09" db="EMBL/GenBank/DDBJ databases">
        <authorList>
            <person name="Sun Q."/>
            <person name="Zhou Y."/>
        </authorList>
    </citation>
    <scope>NUCLEOTIDE SEQUENCE</scope>
    <source>
        <strain evidence="4">CGMCC 1.12187</strain>
    </source>
</reference>
<gene>
    <name evidence="4" type="primary">gcd</name>
    <name evidence="4" type="ORF">GCM10011374_13160</name>
</gene>
<dbReference type="PANTHER" id="PTHR19328">
    <property type="entry name" value="HEDGEHOG-INTERACTING PROTEIN"/>
    <property type="match status" value="1"/>
</dbReference>
<comment type="caution">
    <text evidence="4">The sequence shown here is derived from an EMBL/GenBank/DDBJ whole genome shotgun (WGS) entry which is preliminary data.</text>
</comment>
<dbReference type="EMBL" id="BMEQ01000005">
    <property type="protein sequence ID" value="GGG51838.1"/>
    <property type="molecule type" value="Genomic_DNA"/>
</dbReference>
<proteinExistence type="predicted"/>
<evidence type="ECO:0000313" key="4">
    <source>
        <dbReference type="EMBL" id="GGG51838.1"/>
    </source>
</evidence>
<keyword evidence="5" id="KW-1185">Reference proteome</keyword>
<dbReference type="RefSeq" id="WP_188535455.1">
    <property type="nucleotide sequence ID" value="NZ_BMEQ01000005.1"/>
</dbReference>
<dbReference type="Gene3D" id="2.120.10.30">
    <property type="entry name" value="TolB, C-terminal domain"/>
    <property type="match status" value="1"/>
</dbReference>
<accession>A0A917LQZ3</accession>
<reference evidence="4" key="1">
    <citation type="journal article" date="2014" name="Int. J. Syst. Evol. Microbiol.">
        <title>Complete genome sequence of Corynebacterium casei LMG S-19264T (=DSM 44701T), isolated from a smear-ripened cheese.</title>
        <authorList>
            <consortium name="US DOE Joint Genome Institute (JGI-PGF)"/>
            <person name="Walter F."/>
            <person name="Albersmeier A."/>
            <person name="Kalinowski J."/>
            <person name="Ruckert C."/>
        </authorList>
    </citation>
    <scope>NUCLEOTIDE SEQUENCE</scope>
    <source>
        <strain evidence="4">CGMCC 1.12187</strain>
    </source>
</reference>
<dbReference type="SUPFAM" id="SSF50952">
    <property type="entry name" value="Soluble quinoprotein glucose dehydrogenase"/>
    <property type="match status" value="1"/>
</dbReference>
<feature type="signal peptide" evidence="2">
    <location>
        <begin position="1"/>
        <end position="28"/>
    </location>
</feature>
<feature type="region of interest" description="Disordered" evidence="1">
    <location>
        <begin position="180"/>
        <end position="200"/>
    </location>
</feature>
<dbReference type="PROSITE" id="PS51257">
    <property type="entry name" value="PROKAR_LIPOPROTEIN"/>
    <property type="match status" value="1"/>
</dbReference>
<dbReference type="Pfam" id="PF07995">
    <property type="entry name" value="GSDH"/>
    <property type="match status" value="1"/>
</dbReference>
<dbReference type="Proteomes" id="UP000638848">
    <property type="component" value="Unassembled WGS sequence"/>
</dbReference>
<dbReference type="InterPro" id="IPR011042">
    <property type="entry name" value="6-blade_b-propeller_TolB-like"/>
</dbReference>
<sequence>MNVRRHTVAALAAAALLLTACAPDGSGAADGPAAGTPWPSPTGPALSVEVVLDGLEHPWDVTFTPEGTALVTERGGRLLAHDDRGTRQVEADLGDLFVGSEAGLMGLEVSPDFGRTREIFLCHATQDDGRPRDVRVTRWRLDDGATRAERIGTVVDGLPVSSGRHSGCRLRFAPDGTLRVGTGDAARGENPQDPGSLGGKTLRLNPDGTVPQDNPFAGRGGDAAAVYTLGHRNVQGLAVQPGTGTLWEVEHGPDVDDEVNVLEPGGNYGWDPVPGYDESVPMTDLEKFPGAVEAVWSSGDPTTATSGAVFLEGGQWGAWDGALAVAELKNTGVGVHRVDGTAITGTTRIAELEDEHGRLRSLTLDDEGALWVTTDNGDDDVVLRVSPRT</sequence>
<keyword evidence="2" id="KW-0732">Signal</keyword>
<feature type="chain" id="PRO_5037088414" evidence="2">
    <location>
        <begin position="29"/>
        <end position="389"/>
    </location>
</feature>
<evidence type="ECO:0000256" key="2">
    <source>
        <dbReference type="SAM" id="SignalP"/>
    </source>
</evidence>
<organism evidence="4 5">
    <name type="scientific">Kocuria dechangensis</name>
    <dbReference type="NCBI Taxonomy" id="1176249"/>
    <lineage>
        <taxon>Bacteria</taxon>
        <taxon>Bacillati</taxon>
        <taxon>Actinomycetota</taxon>
        <taxon>Actinomycetes</taxon>
        <taxon>Micrococcales</taxon>
        <taxon>Micrococcaceae</taxon>
        <taxon>Kocuria</taxon>
    </lineage>
</organism>
<name>A0A917LQZ3_9MICC</name>
<evidence type="ECO:0000313" key="5">
    <source>
        <dbReference type="Proteomes" id="UP000638848"/>
    </source>
</evidence>
<dbReference type="AlphaFoldDB" id="A0A917LQZ3"/>
<feature type="domain" description="Glucose/Sorbosone dehydrogenase" evidence="3">
    <location>
        <begin position="55"/>
        <end position="380"/>
    </location>
</feature>
<dbReference type="PANTHER" id="PTHR19328:SF13">
    <property type="entry name" value="HIPL1 PROTEIN"/>
    <property type="match status" value="1"/>
</dbReference>
<evidence type="ECO:0000259" key="3">
    <source>
        <dbReference type="Pfam" id="PF07995"/>
    </source>
</evidence>
<evidence type="ECO:0000256" key="1">
    <source>
        <dbReference type="SAM" id="MobiDB-lite"/>
    </source>
</evidence>
<dbReference type="InterPro" id="IPR011041">
    <property type="entry name" value="Quinoprot_gluc/sorb_DH_b-prop"/>
</dbReference>